<name>A0A2D2B1N6_9CAUL</name>
<dbReference type="Gene3D" id="1.10.357.10">
    <property type="entry name" value="Tetracycline Repressor, domain 2"/>
    <property type="match status" value="1"/>
</dbReference>
<evidence type="ECO:0000256" key="2">
    <source>
        <dbReference type="ARBA" id="ARBA00023125"/>
    </source>
</evidence>
<dbReference type="AlphaFoldDB" id="A0A2D2B1N6"/>
<keyword evidence="8" id="KW-1185">Reference proteome</keyword>
<dbReference type="RefSeq" id="WP_099623423.1">
    <property type="nucleotide sequence ID" value="NZ_CP024201.1"/>
</dbReference>
<evidence type="ECO:0000313" key="8">
    <source>
        <dbReference type="Proteomes" id="UP000228945"/>
    </source>
</evidence>
<dbReference type="GO" id="GO:0000976">
    <property type="term" value="F:transcription cis-regulatory region binding"/>
    <property type="evidence" value="ECO:0007669"/>
    <property type="project" value="TreeGrafter"/>
</dbReference>
<accession>A0A2D2B1N6</accession>
<proteinExistence type="predicted"/>
<dbReference type="EMBL" id="CP024201">
    <property type="protein sequence ID" value="ATQ44175.1"/>
    <property type="molecule type" value="Genomic_DNA"/>
</dbReference>
<protein>
    <submittedName>
        <fullName evidence="7">TetR family transcriptional regulator</fullName>
    </submittedName>
</protein>
<evidence type="ECO:0000259" key="6">
    <source>
        <dbReference type="PROSITE" id="PS50977"/>
    </source>
</evidence>
<evidence type="ECO:0000256" key="5">
    <source>
        <dbReference type="SAM" id="MobiDB-lite"/>
    </source>
</evidence>
<sequence length="202" mass="21064">MSISEAAPAAKKRRKRSPEEAREEALTAARELLIESGPTAVTLAAIGKRVGMTHANVIHHFGSAAGLQSALMGSMVRDLTVALGDAVAHVRSDSAAPRALIDIVFDAFDKGGAGRLAAWIALSGDLGHLEPVRQAVTDLVEAIAEKFADEGPSGRRRIQSAVLLIALMAFGDSMIGGPLRGMLGAEDDAGRSITAQVLPSFF</sequence>
<dbReference type="KEGG" id="cmb:CSW64_18175"/>
<dbReference type="PANTHER" id="PTHR30055">
    <property type="entry name" value="HTH-TYPE TRANSCRIPTIONAL REGULATOR RUTR"/>
    <property type="match status" value="1"/>
</dbReference>
<dbReference type="PROSITE" id="PS50977">
    <property type="entry name" value="HTH_TETR_2"/>
    <property type="match status" value="1"/>
</dbReference>
<dbReference type="OrthoDB" id="5526106at2"/>
<dbReference type="InterPro" id="IPR001647">
    <property type="entry name" value="HTH_TetR"/>
</dbReference>
<keyword evidence="2 4" id="KW-0238">DNA-binding</keyword>
<gene>
    <name evidence="7" type="ORF">CSW64_18175</name>
</gene>
<dbReference type="PANTHER" id="PTHR30055:SF234">
    <property type="entry name" value="HTH-TYPE TRANSCRIPTIONAL REGULATOR BETI"/>
    <property type="match status" value="1"/>
</dbReference>
<feature type="DNA-binding region" description="H-T-H motif" evidence="4">
    <location>
        <begin position="42"/>
        <end position="61"/>
    </location>
</feature>
<dbReference type="InterPro" id="IPR050109">
    <property type="entry name" value="HTH-type_TetR-like_transc_reg"/>
</dbReference>
<evidence type="ECO:0000256" key="4">
    <source>
        <dbReference type="PROSITE-ProRule" id="PRU00335"/>
    </source>
</evidence>
<feature type="region of interest" description="Disordered" evidence="5">
    <location>
        <begin position="1"/>
        <end position="24"/>
    </location>
</feature>
<keyword evidence="1" id="KW-0805">Transcription regulation</keyword>
<feature type="domain" description="HTH tetR-type" evidence="6">
    <location>
        <begin position="19"/>
        <end position="79"/>
    </location>
</feature>
<dbReference type="InterPro" id="IPR009057">
    <property type="entry name" value="Homeodomain-like_sf"/>
</dbReference>
<organism evidence="7 8">
    <name type="scientific">Caulobacter mirabilis</name>
    <dbReference type="NCBI Taxonomy" id="69666"/>
    <lineage>
        <taxon>Bacteria</taxon>
        <taxon>Pseudomonadati</taxon>
        <taxon>Pseudomonadota</taxon>
        <taxon>Alphaproteobacteria</taxon>
        <taxon>Caulobacterales</taxon>
        <taxon>Caulobacteraceae</taxon>
        <taxon>Caulobacter</taxon>
    </lineage>
</organism>
<keyword evidence="3" id="KW-0804">Transcription</keyword>
<dbReference type="Proteomes" id="UP000228945">
    <property type="component" value="Chromosome"/>
</dbReference>
<dbReference type="GO" id="GO:0003700">
    <property type="term" value="F:DNA-binding transcription factor activity"/>
    <property type="evidence" value="ECO:0007669"/>
    <property type="project" value="TreeGrafter"/>
</dbReference>
<evidence type="ECO:0000256" key="1">
    <source>
        <dbReference type="ARBA" id="ARBA00023015"/>
    </source>
</evidence>
<evidence type="ECO:0000313" key="7">
    <source>
        <dbReference type="EMBL" id="ATQ44175.1"/>
    </source>
</evidence>
<reference evidence="7 8" key="1">
    <citation type="submission" date="2017-10" db="EMBL/GenBank/DDBJ databases">
        <title>Genome sequence of Caulobacter mirabilis FWC38.</title>
        <authorList>
            <person name="Fiebig A."/>
            <person name="Crosson S."/>
        </authorList>
    </citation>
    <scope>NUCLEOTIDE SEQUENCE [LARGE SCALE GENOMIC DNA]</scope>
    <source>
        <strain evidence="7 8">FWC 38</strain>
    </source>
</reference>
<evidence type="ECO:0000256" key="3">
    <source>
        <dbReference type="ARBA" id="ARBA00023163"/>
    </source>
</evidence>
<dbReference type="Pfam" id="PF00440">
    <property type="entry name" value="TetR_N"/>
    <property type="match status" value="1"/>
</dbReference>
<dbReference type="SUPFAM" id="SSF46689">
    <property type="entry name" value="Homeodomain-like"/>
    <property type="match status" value="1"/>
</dbReference>